<dbReference type="GO" id="GO:1990281">
    <property type="term" value="C:efflux pump complex"/>
    <property type="evidence" value="ECO:0007669"/>
    <property type="project" value="TreeGrafter"/>
</dbReference>
<dbReference type="RefSeq" id="WP_013407327.1">
    <property type="nucleotide sequence ID" value="NC_014655.1"/>
</dbReference>
<dbReference type="NCBIfam" id="TIGR01730">
    <property type="entry name" value="RND_mfp"/>
    <property type="match status" value="1"/>
</dbReference>
<evidence type="ECO:0000313" key="5">
    <source>
        <dbReference type="Proteomes" id="UP000007435"/>
    </source>
</evidence>
<gene>
    <name evidence="4" type="ordered locus">Lbys_0499</name>
</gene>
<evidence type="ECO:0000256" key="1">
    <source>
        <dbReference type="ARBA" id="ARBA00009477"/>
    </source>
</evidence>
<proteinExistence type="inferred from homology"/>
<dbReference type="Proteomes" id="UP000007435">
    <property type="component" value="Chromosome"/>
</dbReference>
<dbReference type="Gene3D" id="2.40.30.170">
    <property type="match status" value="1"/>
</dbReference>
<evidence type="ECO:0000259" key="3">
    <source>
        <dbReference type="Pfam" id="PF25967"/>
    </source>
</evidence>
<dbReference type="PANTHER" id="PTHR30469:SF33">
    <property type="entry name" value="SLR1207 PROTEIN"/>
    <property type="match status" value="1"/>
</dbReference>
<dbReference type="Gene3D" id="2.40.420.20">
    <property type="match status" value="1"/>
</dbReference>
<dbReference type="Gene3D" id="1.10.287.470">
    <property type="entry name" value="Helix hairpin bin"/>
    <property type="match status" value="1"/>
</dbReference>
<evidence type="ECO:0000256" key="2">
    <source>
        <dbReference type="SAM" id="Phobius"/>
    </source>
</evidence>
<dbReference type="GO" id="GO:0015562">
    <property type="term" value="F:efflux transmembrane transporter activity"/>
    <property type="evidence" value="ECO:0007669"/>
    <property type="project" value="TreeGrafter"/>
</dbReference>
<dbReference type="HOGENOM" id="CLU_018816_16_1_10"/>
<dbReference type="Pfam" id="PF25967">
    <property type="entry name" value="RND-MFP_C"/>
    <property type="match status" value="1"/>
</dbReference>
<keyword evidence="2" id="KW-0812">Transmembrane</keyword>
<keyword evidence="5" id="KW-1185">Reference proteome</keyword>
<dbReference type="STRING" id="649349.Lbys_0499"/>
<feature type="domain" description="Multidrug resistance protein MdtA-like C-terminal permuted SH3" evidence="3">
    <location>
        <begin position="343"/>
        <end position="404"/>
    </location>
</feature>
<reference evidence="4 5" key="2">
    <citation type="journal article" date="2011" name="Stand. Genomic Sci.">
        <title>Complete genome sequence of Leadbetterella byssophila type strain (4M15).</title>
        <authorList>
            <person name="Abt B."/>
            <person name="Teshima H."/>
            <person name="Lucas S."/>
            <person name="Lapidus A."/>
            <person name="Del Rio T.G."/>
            <person name="Nolan M."/>
            <person name="Tice H."/>
            <person name="Cheng J.F."/>
            <person name="Pitluck S."/>
            <person name="Liolios K."/>
            <person name="Pagani I."/>
            <person name="Ivanova N."/>
            <person name="Mavromatis K."/>
            <person name="Pati A."/>
            <person name="Tapia R."/>
            <person name="Han C."/>
            <person name="Goodwin L."/>
            <person name="Chen A."/>
            <person name="Palaniappan K."/>
            <person name="Land M."/>
            <person name="Hauser L."/>
            <person name="Chang Y.J."/>
            <person name="Jeffries C.D."/>
            <person name="Rohde M."/>
            <person name="Goker M."/>
            <person name="Tindall B.J."/>
            <person name="Detter J.C."/>
            <person name="Woyke T."/>
            <person name="Bristow J."/>
            <person name="Eisen J.A."/>
            <person name="Markowitz V."/>
            <person name="Hugenholtz P."/>
            <person name="Klenk H.P."/>
            <person name="Kyrpides N.C."/>
        </authorList>
    </citation>
    <scope>NUCLEOTIDE SEQUENCE [LARGE SCALE GENOMIC DNA]</scope>
    <source>
        <strain evidence="5">DSM 17132 / JCM 16389 / KACC 11308 / NBRC 106382 / 4M15</strain>
    </source>
</reference>
<feature type="transmembrane region" description="Helical" evidence="2">
    <location>
        <begin position="13"/>
        <end position="34"/>
    </location>
</feature>
<dbReference type="EMBL" id="CP002305">
    <property type="protein sequence ID" value="ADQ16273.1"/>
    <property type="molecule type" value="Genomic_DNA"/>
</dbReference>
<sequence length="414" mass="47061">MDRKLEKKYTKKIFKWGFTGAGILAVAGLGIYLATSNPTQEVQMERITIEEVKLGTFQETLPVNGVILPLTTIYLDVLEGGRVEEKFVEDGAIMKKGDPILRLGNTDLELSLASQETQVYNVLTQMNISKNNATQNTILKLNQMAEVDNALKEAERVYLLNKKLHQDRLISQQDFQQSENLYQYQLRRKKLTDEILSQDKEVIDLMQKQDKESLQKMQNTLALMRKKVSDLIVRAPIDGRLTSLDAEIGQLKNKGERLGQIDVTDGYKIRADIDEHYINRIFPGLPATVLIAGNTYKLIIKKVYSQVKNGKFQVDLEFEVDRPDELRRGQTLQVILALSDETQALLLPRGAFYQKTGGTWIYKVSKDGKTAYKTDIKINRNNPKYYEVTAGLQAGDKVITSSYDNYESDLLLKP</sequence>
<organism evidence="4 5">
    <name type="scientific">Leadbetterella byssophila (strain DSM 17132 / JCM 16389 / KACC 11308 / NBRC 106382 / 4M15)</name>
    <dbReference type="NCBI Taxonomy" id="649349"/>
    <lineage>
        <taxon>Bacteria</taxon>
        <taxon>Pseudomonadati</taxon>
        <taxon>Bacteroidota</taxon>
        <taxon>Cytophagia</taxon>
        <taxon>Cytophagales</taxon>
        <taxon>Leadbetterellaceae</taxon>
        <taxon>Leadbetterella</taxon>
    </lineage>
</organism>
<protein>
    <submittedName>
        <fullName evidence="4">Efflux transporter, RND family, MFP subunit</fullName>
    </submittedName>
</protein>
<keyword evidence="2" id="KW-0472">Membrane</keyword>
<dbReference type="Gene3D" id="2.40.50.100">
    <property type="match status" value="1"/>
</dbReference>
<reference key="1">
    <citation type="submission" date="2010-11" db="EMBL/GenBank/DDBJ databases">
        <title>The complete genome of Leadbetterella byssophila DSM 17132.</title>
        <authorList>
            <consortium name="US DOE Joint Genome Institute (JGI-PGF)"/>
            <person name="Lucas S."/>
            <person name="Copeland A."/>
            <person name="Lapidus A."/>
            <person name="Glavina del Rio T."/>
            <person name="Dalin E."/>
            <person name="Tice H."/>
            <person name="Bruce D."/>
            <person name="Goodwin L."/>
            <person name="Pitluck S."/>
            <person name="Kyrpides N."/>
            <person name="Mavromatis K."/>
            <person name="Ivanova N."/>
            <person name="Teshima H."/>
            <person name="Brettin T."/>
            <person name="Detter J.C."/>
            <person name="Han C."/>
            <person name="Tapia R."/>
            <person name="Land M."/>
            <person name="Hauser L."/>
            <person name="Markowitz V."/>
            <person name="Cheng J.-F."/>
            <person name="Hugenholtz P."/>
            <person name="Woyke T."/>
            <person name="Wu D."/>
            <person name="Tindall B."/>
            <person name="Pomrenke H.G."/>
            <person name="Brambilla E."/>
            <person name="Klenk H.-P."/>
            <person name="Eisen J.A."/>
        </authorList>
    </citation>
    <scope>NUCLEOTIDE SEQUENCE [LARGE SCALE GENOMIC DNA]</scope>
    <source>
        <strain>DSM 17132</strain>
    </source>
</reference>
<dbReference type="PANTHER" id="PTHR30469">
    <property type="entry name" value="MULTIDRUG RESISTANCE PROTEIN MDTA"/>
    <property type="match status" value="1"/>
</dbReference>
<keyword evidence="2" id="KW-1133">Transmembrane helix</keyword>
<dbReference type="eggNOG" id="COG0845">
    <property type="taxonomic scope" value="Bacteria"/>
</dbReference>
<accession>E4RXC8</accession>
<dbReference type="AlphaFoldDB" id="E4RXC8"/>
<evidence type="ECO:0000313" key="4">
    <source>
        <dbReference type="EMBL" id="ADQ16273.1"/>
    </source>
</evidence>
<dbReference type="KEGG" id="lby:Lbys_0499"/>
<dbReference type="OrthoDB" id="1957187at2"/>
<name>E4RXC8_LEAB4</name>
<comment type="similarity">
    <text evidence="1">Belongs to the membrane fusion protein (MFP) (TC 8.A.1) family.</text>
</comment>
<dbReference type="InterPro" id="IPR006143">
    <property type="entry name" value="RND_pump_MFP"/>
</dbReference>
<dbReference type="InterPro" id="IPR058627">
    <property type="entry name" value="MdtA-like_C"/>
</dbReference>